<feature type="compositionally biased region" description="Gly residues" evidence="1">
    <location>
        <begin position="75"/>
        <end position="87"/>
    </location>
</feature>
<organism evidence="2">
    <name type="scientific">uncultured Rubrobacteraceae bacterium</name>
    <dbReference type="NCBI Taxonomy" id="349277"/>
    <lineage>
        <taxon>Bacteria</taxon>
        <taxon>Bacillati</taxon>
        <taxon>Actinomycetota</taxon>
        <taxon>Rubrobacteria</taxon>
        <taxon>Rubrobacterales</taxon>
        <taxon>Rubrobacteraceae</taxon>
        <taxon>environmental samples</taxon>
    </lineage>
</organism>
<evidence type="ECO:0000256" key="1">
    <source>
        <dbReference type="SAM" id="MobiDB-lite"/>
    </source>
</evidence>
<sequence length="141" mass="15478">ERLARRNRYRPDATLPVLYTGHRPVRARVLAVRDPGFHLGLRGGHHGLAFLQYHSLNHHKRDRRQPGGFVRDGGLRGAAGRGDGEGSGAAHSLPRGPRGGAQAGARRVRGGHGRHRLRVGGRLRVRHRRGHPLRAAVRVGD</sequence>
<dbReference type="AlphaFoldDB" id="A0A6J4Q6Y7"/>
<proteinExistence type="predicted"/>
<feature type="compositionally biased region" description="Basic residues" evidence="1">
    <location>
        <begin position="106"/>
        <end position="120"/>
    </location>
</feature>
<evidence type="ECO:0000313" key="2">
    <source>
        <dbReference type="EMBL" id="CAA9430012.1"/>
    </source>
</evidence>
<feature type="non-terminal residue" evidence="2">
    <location>
        <position position="141"/>
    </location>
</feature>
<gene>
    <name evidence="2" type="ORF">AVDCRST_MAG55-2588</name>
</gene>
<protein>
    <submittedName>
        <fullName evidence="2">Putative membrane protein</fullName>
    </submittedName>
</protein>
<name>A0A6J4Q6Y7_9ACTN</name>
<feature type="non-terminal residue" evidence="2">
    <location>
        <position position="1"/>
    </location>
</feature>
<accession>A0A6J4Q6Y7</accession>
<dbReference type="EMBL" id="CADCUZ010000127">
    <property type="protein sequence ID" value="CAA9430012.1"/>
    <property type="molecule type" value="Genomic_DNA"/>
</dbReference>
<feature type="region of interest" description="Disordered" evidence="1">
    <location>
        <begin position="60"/>
        <end position="120"/>
    </location>
</feature>
<reference evidence="2" key="1">
    <citation type="submission" date="2020-02" db="EMBL/GenBank/DDBJ databases">
        <authorList>
            <person name="Meier V. D."/>
        </authorList>
    </citation>
    <scope>NUCLEOTIDE SEQUENCE</scope>
    <source>
        <strain evidence="2">AVDCRST_MAG55</strain>
    </source>
</reference>